<dbReference type="PANTHER" id="PTHR13767:SF2">
    <property type="entry name" value="PSEUDOURIDYLATE SYNTHASE TRUB1"/>
    <property type="match status" value="1"/>
</dbReference>
<keyword evidence="4 5" id="KW-0413">Isomerase</keyword>
<dbReference type="HAMAP" id="MF_01080">
    <property type="entry name" value="TruB_bact"/>
    <property type="match status" value="1"/>
</dbReference>
<dbReference type="PANTHER" id="PTHR13767">
    <property type="entry name" value="TRNA-PSEUDOURIDINE SYNTHASE"/>
    <property type="match status" value="1"/>
</dbReference>
<dbReference type="Gene3D" id="3.30.2350.10">
    <property type="entry name" value="Pseudouridine synthase"/>
    <property type="match status" value="1"/>
</dbReference>
<comment type="catalytic activity">
    <reaction evidence="1 5">
        <text>uridine(55) in tRNA = pseudouridine(55) in tRNA</text>
        <dbReference type="Rhea" id="RHEA:42532"/>
        <dbReference type="Rhea" id="RHEA-COMP:10101"/>
        <dbReference type="Rhea" id="RHEA-COMP:10102"/>
        <dbReference type="ChEBI" id="CHEBI:65314"/>
        <dbReference type="ChEBI" id="CHEBI:65315"/>
        <dbReference type="EC" id="5.4.99.25"/>
    </reaction>
</comment>
<dbReference type="RefSeq" id="WP_150078835.1">
    <property type="nucleotide sequence ID" value="NZ_VWOX01000015.1"/>
</dbReference>
<dbReference type="InterPro" id="IPR020103">
    <property type="entry name" value="PsdUridine_synth_cat_dom_sf"/>
</dbReference>
<evidence type="ECO:0000313" key="8">
    <source>
        <dbReference type="EMBL" id="KAA5540042.1"/>
    </source>
</evidence>
<evidence type="ECO:0000313" key="9">
    <source>
        <dbReference type="Proteomes" id="UP000324479"/>
    </source>
</evidence>
<dbReference type="GO" id="GO:1990481">
    <property type="term" value="P:mRNA pseudouridine synthesis"/>
    <property type="evidence" value="ECO:0007669"/>
    <property type="project" value="TreeGrafter"/>
</dbReference>
<dbReference type="GO" id="GO:0160148">
    <property type="term" value="F:tRNA pseudouridine(55) synthase activity"/>
    <property type="evidence" value="ECO:0007669"/>
    <property type="project" value="UniProtKB-EC"/>
</dbReference>
<dbReference type="InterPro" id="IPR032819">
    <property type="entry name" value="TruB_C"/>
</dbReference>
<comment type="function">
    <text evidence="5">Responsible for synthesis of pseudouridine from uracil-55 in the psi GC loop of transfer RNAs.</text>
</comment>
<dbReference type="SUPFAM" id="SSF55120">
    <property type="entry name" value="Pseudouridine synthase"/>
    <property type="match status" value="1"/>
</dbReference>
<dbReference type="GO" id="GO:0003723">
    <property type="term" value="F:RNA binding"/>
    <property type="evidence" value="ECO:0007669"/>
    <property type="project" value="InterPro"/>
</dbReference>
<evidence type="ECO:0000256" key="2">
    <source>
        <dbReference type="ARBA" id="ARBA00005642"/>
    </source>
</evidence>
<feature type="active site" description="Nucleophile" evidence="5">
    <location>
        <position position="48"/>
    </location>
</feature>
<comment type="similarity">
    <text evidence="2 5">Belongs to the pseudouridine synthase TruB family. Type 1 subfamily.</text>
</comment>
<evidence type="ECO:0000256" key="5">
    <source>
        <dbReference type="HAMAP-Rule" id="MF_01080"/>
    </source>
</evidence>
<feature type="domain" description="tRNA pseudouridylate synthase B C-terminal" evidence="7">
    <location>
        <begin position="182"/>
        <end position="222"/>
    </location>
</feature>
<reference evidence="8 9" key="1">
    <citation type="submission" date="2019-08" db="EMBL/GenBank/DDBJ databases">
        <authorList>
            <person name="Dhanesh K."/>
            <person name="Kumar G."/>
            <person name="Sasikala C."/>
            <person name="Venkata Ramana C."/>
        </authorList>
    </citation>
    <scope>NUCLEOTIDE SEQUENCE [LARGE SCALE GENOMIC DNA]</scope>
    <source>
        <strain evidence="8 9">JC645</strain>
    </source>
</reference>
<keyword evidence="9" id="KW-1185">Reference proteome</keyword>
<dbReference type="Pfam" id="PF16198">
    <property type="entry name" value="TruB_C_2"/>
    <property type="match status" value="1"/>
</dbReference>
<evidence type="ECO:0000256" key="3">
    <source>
        <dbReference type="ARBA" id="ARBA00022694"/>
    </source>
</evidence>
<dbReference type="InterPro" id="IPR002501">
    <property type="entry name" value="PsdUridine_synth_N"/>
</dbReference>
<dbReference type="CDD" id="cd02573">
    <property type="entry name" value="PseudoU_synth_EcTruB"/>
    <property type="match status" value="1"/>
</dbReference>
<proteinExistence type="inferred from homology"/>
<gene>
    <name evidence="5 8" type="primary">truB</name>
    <name evidence="8" type="ORF">FYK55_22260</name>
</gene>
<dbReference type="NCBIfam" id="TIGR00431">
    <property type="entry name" value="TruB"/>
    <property type="match status" value="1"/>
</dbReference>
<evidence type="ECO:0000256" key="1">
    <source>
        <dbReference type="ARBA" id="ARBA00000385"/>
    </source>
</evidence>
<dbReference type="GO" id="GO:0031119">
    <property type="term" value="P:tRNA pseudouridine synthesis"/>
    <property type="evidence" value="ECO:0007669"/>
    <property type="project" value="UniProtKB-UniRule"/>
</dbReference>
<evidence type="ECO:0000259" key="6">
    <source>
        <dbReference type="Pfam" id="PF01509"/>
    </source>
</evidence>
<name>A0A5M6D178_9BACT</name>
<keyword evidence="3 5" id="KW-0819">tRNA processing</keyword>
<feature type="domain" description="Pseudouridine synthase II N-terminal" evidence="6">
    <location>
        <begin position="38"/>
        <end position="181"/>
    </location>
</feature>
<comment type="caution">
    <text evidence="8">The sequence shown here is derived from an EMBL/GenBank/DDBJ whole genome shotgun (WGS) entry which is preliminary data.</text>
</comment>
<dbReference type="AlphaFoldDB" id="A0A5M6D178"/>
<organism evidence="8 9">
    <name type="scientific">Roseiconus nitratireducens</name>
    <dbReference type="NCBI Taxonomy" id="2605748"/>
    <lineage>
        <taxon>Bacteria</taxon>
        <taxon>Pseudomonadati</taxon>
        <taxon>Planctomycetota</taxon>
        <taxon>Planctomycetia</taxon>
        <taxon>Pirellulales</taxon>
        <taxon>Pirellulaceae</taxon>
        <taxon>Roseiconus</taxon>
    </lineage>
</organism>
<accession>A0A5M6D178</accession>
<dbReference type="EC" id="5.4.99.25" evidence="5"/>
<dbReference type="Pfam" id="PF01509">
    <property type="entry name" value="TruB_N"/>
    <property type="match status" value="1"/>
</dbReference>
<dbReference type="Proteomes" id="UP000324479">
    <property type="component" value="Unassembled WGS sequence"/>
</dbReference>
<evidence type="ECO:0000259" key="7">
    <source>
        <dbReference type="Pfam" id="PF16198"/>
    </source>
</evidence>
<sequence length="304" mass="33066">MFGFINCDKPVGFTSRDLVNVVQGRLRGVVQGHPRGRKTKVGHCGTLDPLADGVLLIGVGPAARLVPYVHQVSKQYIGSFRLAAESPTGDMEVEPTLHRDHPRPNEQALRDACVSLTGSIEQTPPAYSAIKIGGQRAYDLARRGKSVQVPTRTVQIDSLNVVRYDYPELTLEIVCGTGTYIRTLGMDLARAVGTTAVMTSLRRTRIGDFQLEDSVAVDRLRNEDMESLLVPAIRGVSHLPSIQVDQDNCRRLSHGLCLSPEHVPGAGELADPSEECVAVSPSGALKAILVRKSGRWCPKRVFPD</sequence>
<evidence type="ECO:0000256" key="4">
    <source>
        <dbReference type="ARBA" id="ARBA00023235"/>
    </source>
</evidence>
<protein>
    <recommendedName>
        <fullName evidence="5">tRNA pseudouridine synthase B</fullName>
        <ecNumber evidence="5">5.4.99.25</ecNumber>
    </recommendedName>
    <alternativeName>
        <fullName evidence="5">tRNA pseudouridine(55) synthase</fullName>
        <shortName evidence="5">Psi55 synthase</shortName>
    </alternativeName>
    <alternativeName>
        <fullName evidence="5">tRNA pseudouridylate synthase</fullName>
    </alternativeName>
    <alternativeName>
        <fullName evidence="5">tRNA-uridine isomerase</fullName>
    </alternativeName>
</protein>
<dbReference type="EMBL" id="VWOX01000015">
    <property type="protein sequence ID" value="KAA5540042.1"/>
    <property type="molecule type" value="Genomic_DNA"/>
</dbReference>
<dbReference type="InterPro" id="IPR014780">
    <property type="entry name" value="tRNA_psdUridine_synth_TruB"/>
</dbReference>